<dbReference type="AlphaFoldDB" id="A0A812H9F7"/>
<name>A0A812H9F7_9DINO</name>
<protein>
    <submittedName>
        <fullName evidence="1">Uncharacterized protein</fullName>
    </submittedName>
</protein>
<gene>
    <name evidence="1" type="ORF">SNAT2548_LOCUS1356</name>
</gene>
<evidence type="ECO:0000313" key="2">
    <source>
        <dbReference type="Proteomes" id="UP000604046"/>
    </source>
</evidence>
<dbReference type="Proteomes" id="UP000604046">
    <property type="component" value="Unassembled WGS sequence"/>
</dbReference>
<evidence type="ECO:0000313" key="1">
    <source>
        <dbReference type="EMBL" id="CAE6944979.1"/>
    </source>
</evidence>
<accession>A0A812H9F7</accession>
<keyword evidence="2" id="KW-1185">Reference proteome</keyword>
<reference evidence="1" key="1">
    <citation type="submission" date="2021-02" db="EMBL/GenBank/DDBJ databases">
        <authorList>
            <person name="Dougan E. K."/>
            <person name="Rhodes N."/>
            <person name="Thang M."/>
            <person name="Chan C."/>
        </authorList>
    </citation>
    <scope>NUCLEOTIDE SEQUENCE</scope>
</reference>
<dbReference type="EMBL" id="CAJNDS010000074">
    <property type="protein sequence ID" value="CAE6944979.1"/>
    <property type="molecule type" value="Genomic_DNA"/>
</dbReference>
<proteinExistence type="predicted"/>
<dbReference type="OrthoDB" id="454855at2759"/>
<comment type="caution">
    <text evidence="1">The sequence shown here is derived from an EMBL/GenBank/DDBJ whole genome shotgun (WGS) entry which is preliminary data.</text>
</comment>
<sequence length="351" mass="38932">MASWTLQQLSTLQSSTVSHDKKLEACQEVSDKLNENILKGETRATALAKMSLGRPKTIGKIKQQRLASKEHLQAVLHVTSLLGLDLEPPERRLAPAEPREQVSRHMYGSDAFLFDQKTGEGWWQMPDSEVIRLVLQADQGGPLYTAYQWCAAQGYAISFIRDESDGCVDQLAHESSQEPMVHFSGGGNMEGCRETNDIMLSDDPQQNFENVISILDSLWCSWGFLAGSYGRNYTATLLVLTWCGIEEGRNPFAVWGHAKSTGDFDKVVDMCVKARVRSLDFLLKSFPTMVTHPLNRLCWTSCRTVCSTVSQTLSGPGAAWLCGWLRSCKGFRIDDCISVDFCLASVSCAAN</sequence>
<organism evidence="1 2">
    <name type="scientific">Symbiodinium natans</name>
    <dbReference type="NCBI Taxonomy" id="878477"/>
    <lineage>
        <taxon>Eukaryota</taxon>
        <taxon>Sar</taxon>
        <taxon>Alveolata</taxon>
        <taxon>Dinophyceae</taxon>
        <taxon>Suessiales</taxon>
        <taxon>Symbiodiniaceae</taxon>
        <taxon>Symbiodinium</taxon>
    </lineage>
</organism>